<dbReference type="InterPro" id="IPR021683">
    <property type="entry name" value="DUF3267"/>
</dbReference>
<feature type="transmembrane region" description="Helical" evidence="1">
    <location>
        <begin position="36"/>
        <end position="60"/>
    </location>
</feature>
<keyword evidence="3" id="KW-1185">Reference proteome</keyword>
<keyword evidence="1" id="KW-0812">Transmembrane</keyword>
<feature type="transmembrane region" description="Helical" evidence="1">
    <location>
        <begin position="135"/>
        <end position="154"/>
    </location>
</feature>
<reference evidence="3" key="1">
    <citation type="submission" date="2016-10" db="EMBL/GenBank/DDBJ databases">
        <authorList>
            <person name="Varghese N."/>
            <person name="Submissions S."/>
        </authorList>
    </citation>
    <scope>NUCLEOTIDE SEQUENCE [LARGE SCALE GENOMIC DNA]</scope>
    <source>
        <strain evidence="3">NLAE-zl-G277</strain>
    </source>
</reference>
<protein>
    <submittedName>
        <fullName evidence="2">Putative zincin peptidase</fullName>
    </submittedName>
</protein>
<dbReference type="RefSeq" id="WP_092364995.1">
    <property type="nucleotide sequence ID" value="NZ_CP176637.1"/>
</dbReference>
<feature type="transmembrane region" description="Helical" evidence="1">
    <location>
        <begin position="160"/>
        <end position="181"/>
    </location>
</feature>
<dbReference type="Proteomes" id="UP000198508">
    <property type="component" value="Unassembled WGS sequence"/>
</dbReference>
<evidence type="ECO:0000313" key="3">
    <source>
        <dbReference type="Proteomes" id="UP000198508"/>
    </source>
</evidence>
<keyword evidence="1" id="KW-1133">Transmembrane helix</keyword>
<organism evidence="2 3">
    <name type="scientific">Enterocloster lavalensis</name>
    <dbReference type="NCBI Taxonomy" id="460384"/>
    <lineage>
        <taxon>Bacteria</taxon>
        <taxon>Bacillati</taxon>
        <taxon>Bacillota</taxon>
        <taxon>Clostridia</taxon>
        <taxon>Lachnospirales</taxon>
        <taxon>Lachnospiraceae</taxon>
        <taxon>Enterocloster</taxon>
    </lineage>
</organism>
<evidence type="ECO:0000313" key="2">
    <source>
        <dbReference type="EMBL" id="SET79101.1"/>
    </source>
</evidence>
<sequence>MQKKERKLSRKEQQRKKNFDAICETMIANGYIKYDLTVGVVAANVLAILVMAPFMALALWMFHLTVPNSAATFTAWDGVVMLLMIIALIVIHELIHGLTWGCFAKNRFKSIDFGVIWSMLTPYCTCAEPLSRWQYIFGGLMPTLVLGFGLMVVACMLHSLFWFALAELMILSGGGDFLIVYKILLHKSRGIEAYYYDHPYECGLVVFEKPGLE</sequence>
<gene>
    <name evidence="2" type="ORF">SAMN05216313_114113</name>
</gene>
<keyword evidence="1" id="KW-0472">Membrane</keyword>
<proteinExistence type="predicted"/>
<dbReference type="AlphaFoldDB" id="A0A1I0H643"/>
<accession>A0A1I0H643</accession>
<dbReference type="EMBL" id="FOIM01000014">
    <property type="protein sequence ID" value="SET79101.1"/>
    <property type="molecule type" value="Genomic_DNA"/>
</dbReference>
<feature type="transmembrane region" description="Helical" evidence="1">
    <location>
        <begin position="80"/>
        <end position="103"/>
    </location>
</feature>
<evidence type="ECO:0000256" key="1">
    <source>
        <dbReference type="SAM" id="Phobius"/>
    </source>
</evidence>
<dbReference type="Pfam" id="PF11667">
    <property type="entry name" value="DUF3267"/>
    <property type="match status" value="1"/>
</dbReference>
<dbReference type="STRING" id="460384.SAMN05216313_114113"/>
<name>A0A1I0H643_9FIRM</name>